<evidence type="ECO:0000256" key="4">
    <source>
        <dbReference type="ARBA" id="ARBA00023002"/>
    </source>
</evidence>
<dbReference type="Pfam" id="PF08240">
    <property type="entry name" value="ADH_N"/>
    <property type="match status" value="1"/>
</dbReference>
<evidence type="ECO:0000256" key="7">
    <source>
        <dbReference type="RuleBase" id="RU361277"/>
    </source>
</evidence>
<evidence type="ECO:0000256" key="3">
    <source>
        <dbReference type="ARBA" id="ARBA00022833"/>
    </source>
</evidence>
<sequence length="348" mass="36516">MTTTPALSVASPSGSFEAGPVELRALRDDDVRIDVKFAGICHSDIHQVREEWGTAIFPMVPGHEIAGVVAEVGDAVTRVKVGDHVGVGCMVDSCGECEFCKEGYEQHCVKGAVMTYNGTGYDGEKTKGGYAQGVVVSERFVLTIPEGLGLDVAAPLLCAGITTYSPLRRWGAAPGTKVAVIGMGGLGHMGVKIAAAMGAEVTVLSRTTDKADDSVKLGATKHLATKDGKVFEDLKGYFDIILNTVSADLPMEDYVGLLKARGVLVSVGLPPKKYEIAPGLLIGSSKVVAGSNIGGIPETQEMLDFCAKHDFGATVEVIGADEVDAAYDKVVDGKVRYRYVIDTSTISA</sequence>
<evidence type="ECO:0000256" key="2">
    <source>
        <dbReference type="ARBA" id="ARBA00022723"/>
    </source>
</evidence>
<dbReference type="InterPro" id="IPR002328">
    <property type="entry name" value="ADH_Zn_CS"/>
</dbReference>
<dbReference type="SUPFAM" id="SSF50129">
    <property type="entry name" value="GroES-like"/>
    <property type="match status" value="1"/>
</dbReference>
<dbReference type="EMBL" id="JACCFW010000001">
    <property type="protein sequence ID" value="NYJ73839.1"/>
    <property type="molecule type" value="Genomic_DNA"/>
</dbReference>
<dbReference type="InterPro" id="IPR013149">
    <property type="entry name" value="ADH-like_C"/>
</dbReference>
<dbReference type="SUPFAM" id="SSF51735">
    <property type="entry name" value="NAD(P)-binding Rossmann-fold domains"/>
    <property type="match status" value="1"/>
</dbReference>
<keyword evidence="10" id="KW-1185">Reference proteome</keyword>
<name>A0A853DCW3_9MICO</name>
<dbReference type="GO" id="GO:0008270">
    <property type="term" value="F:zinc ion binding"/>
    <property type="evidence" value="ECO:0007669"/>
    <property type="project" value="InterPro"/>
</dbReference>
<evidence type="ECO:0000313" key="9">
    <source>
        <dbReference type="EMBL" id="NYJ73839.1"/>
    </source>
</evidence>
<evidence type="ECO:0000256" key="6">
    <source>
        <dbReference type="ARBA" id="ARBA00048262"/>
    </source>
</evidence>
<dbReference type="EC" id="1.1.1.2" evidence="5"/>
<keyword evidence="3 7" id="KW-0862">Zinc</keyword>
<dbReference type="FunFam" id="3.40.50.720:FF:000022">
    <property type="entry name" value="Cinnamyl alcohol dehydrogenase"/>
    <property type="match status" value="1"/>
</dbReference>
<proteinExistence type="inferred from homology"/>
<dbReference type="Proteomes" id="UP000571817">
    <property type="component" value="Unassembled WGS sequence"/>
</dbReference>
<comment type="caution">
    <text evidence="9">The sequence shown here is derived from an EMBL/GenBank/DDBJ whole genome shotgun (WGS) entry which is preliminary data.</text>
</comment>
<dbReference type="PANTHER" id="PTHR42683">
    <property type="entry name" value="ALDEHYDE REDUCTASE"/>
    <property type="match status" value="1"/>
</dbReference>
<feature type="domain" description="Enoyl reductase (ER)" evidence="8">
    <location>
        <begin position="14"/>
        <end position="341"/>
    </location>
</feature>
<dbReference type="InterPro" id="IPR011032">
    <property type="entry name" value="GroES-like_sf"/>
</dbReference>
<gene>
    <name evidence="9" type="ORF">HNR15_000802</name>
</gene>
<dbReference type="InterPro" id="IPR047109">
    <property type="entry name" value="CAD-like"/>
</dbReference>
<evidence type="ECO:0000256" key="1">
    <source>
        <dbReference type="ARBA" id="ARBA00001947"/>
    </source>
</evidence>
<reference evidence="9 10" key="1">
    <citation type="submission" date="2020-07" db="EMBL/GenBank/DDBJ databases">
        <title>Sequencing the genomes of 1000 actinobacteria strains.</title>
        <authorList>
            <person name="Klenk H.-P."/>
        </authorList>
    </citation>
    <scope>NUCLEOTIDE SEQUENCE [LARGE SCALE GENOMIC DNA]</scope>
    <source>
        <strain evidence="9 10">DSM 29531</strain>
    </source>
</reference>
<evidence type="ECO:0000313" key="10">
    <source>
        <dbReference type="Proteomes" id="UP000571817"/>
    </source>
</evidence>
<keyword evidence="2 7" id="KW-0479">Metal-binding</keyword>
<dbReference type="SMART" id="SM00829">
    <property type="entry name" value="PKS_ER"/>
    <property type="match status" value="1"/>
</dbReference>
<keyword evidence="4 9" id="KW-0560">Oxidoreductase</keyword>
<dbReference type="Gene3D" id="3.90.180.10">
    <property type="entry name" value="Medium-chain alcohol dehydrogenases, catalytic domain"/>
    <property type="match status" value="1"/>
</dbReference>
<dbReference type="InterPro" id="IPR020843">
    <property type="entry name" value="ER"/>
</dbReference>
<organism evidence="9 10">
    <name type="scientific">Allobranchiibius huperziae</name>
    <dbReference type="NCBI Taxonomy" id="1874116"/>
    <lineage>
        <taxon>Bacteria</taxon>
        <taxon>Bacillati</taxon>
        <taxon>Actinomycetota</taxon>
        <taxon>Actinomycetes</taxon>
        <taxon>Micrococcales</taxon>
        <taxon>Dermacoccaceae</taxon>
        <taxon>Allobranchiibius</taxon>
    </lineage>
</organism>
<dbReference type="InterPro" id="IPR036291">
    <property type="entry name" value="NAD(P)-bd_dom_sf"/>
</dbReference>
<comment type="cofactor">
    <cofactor evidence="1 7">
        <name>Zn(2+)</name>
        <dbReference type="ChEBI" id="CHEBI:29105"/>
    </cofactor>
</comment>
<dbReference type="Gene3D" id="3.40.50.720">
    <property type="entry name" value="NAD(P)-binding Rossmann-like Domain"/>
    <property type="match status" value="1"/>
</dbReference>
<comment type="catalytic activity">
    <reaction evidence="6">
        <text>a primary alcohol + NADP(+) = an aldehyde + NADPH + H(+)</text>
        <dbReference type="Rhea" id="RHEA:15937"/>
        <dbReference type="ChEBI" id="CHEBI:15378"/>
        <dbReference type="ChEBI" id="CHEBI:15734"/>
        <dbReference type="ChEBI" id="CHEBI:17478"/>
        <dbReference type="ChEBI" id="CHEBI:57783"/>
        <dbReference type="ChEBI" id="CHEBI:58349"/>
        <dbReference type="EC" id="1.1.1.2"/>
    </reaction>
</comment>
<dbReference type="Pfam" id="PF00107">
    <property type="entry name" value="ADH_zinc_N"/>
    <property type="match status" value="1"/>
</dbReference>
<accession>A0A853DCW3</accession>
<dbReference type="GO" id="GO:0008106">
    <property type="term" value="F:alcohol dehydrogenase (NADP+) activity"/>
    <property type="evidence" value="ECO:0007669"/>
    <property type="project" value="UniProtKB-EC"/>
</dbReference>
<dbReference type="CDD" id="cd05283">
    <property type="entry name" value="CAD1"/>
    <property type="match status" value="1"/>
</dbReference>
<evidence type="ECO:0000259" key="8">
    <source>
        <dbReference type="SMART" id="SM00829"/>
    </source>
</evidence>
<evidence type="ECO:0000256" key="5">
    <source>
        <dbReference type="ARBA" id="ARBA00024074"/>
    </source>
</evidence>
<comment type="similarity">
    <text evidence="7">Belongs to the zinc-containing alcohol dehydrogenase family.</text>
</comment>
<dbReference type="RefSeq" id="WP_179479330.1">
    <property type="nucleotide sequence ID" value="NZ_JACCFW010000001.1"/>
</dbReference>
<dbReference type="PROSITE" id="PS00059">
    <property type="entry name" value="ADH_ZINC"/>
    <property type="match status" value="1"/>
</dbReference>
<protein>
    <recommendedName>
        <fullName evidence="5">alcohol dehydrogenase (NADP(+))</fullName>
        <ecNumber evidence="5">1.1.1.2</ecNumber>
    </recommendedName>
</protein>
<dbReference type="AlphaFoldDB" id="A0A853DCW3"/>
<dbReference type="InterPro" id="IPR013154">
    <property type="entry name" value="ADH-like_N"/>
</dbReference>